<dbReference type="SUPFAM" id="SSF55073">
    <property type="entry name" value="Nucleotide cyclase"/>
    <property type="match status" value="1"/>
</dbReference>
<dbReference type="GO" id="GO:0043709">
    <property type="term" value="P:cell adhesion involved in single-species biofilm formation"/>
    <property type="evidence" value="ECO:0007669"/>
    <property type="project" value="TreeGrafter"/>
</dbReference>
<evidence type="ECO:0000256" key="3">
    <source>
        <dbReference type="SAM" id="Phobius"/>
    </source>
</evidence>
<keyword evidence="6" id="KW-1185">Reference proteome</keyword>
<feature type="transmembrane region" description="Helical" evidence="3">
    <location>
        <begin position="174"/>
        <end position="194"/>
    </location>
</feature>
<feature type="transmembrane region" description="Helical" evidence="3">
    <location>
        <begin position="121"/>
        <end position="138"/>
    </location>
</feature>
<name>A0A3R8TCI0_9BURK</name>
<dbReference type="Proteomes" id="UP000269265">
    <property type="component" value="Unassembled WGS sequence"/>
</dbReference>
<dbReference type="FunFam" id="3.30.70.270:FF:000001">
    <property type="entry name" value="Diguanylate cyclase domain protein"/>
    <property type="match status" value="1"/>
</dbReference>
<comment type="caution">
    <text evidence="5">The sequence shown here is derived from an EMBL/GenBank/DDBJ whole genome shotgun (WGS) entry which is preliminary data.</text>
</comment>
<organism evidence="5 6">
    <name type="scientific">Aquabacterium soli</name>
    <dbReference type="NCBI Taxonomy" id="2493092"/>
    <lineage>
        <taxon>Bacteria</taxon>
        <taxon>Pseudomonadati</taxon>
        <taxon>Pseudomonadota</taxon>
        <taxon>Betaproteobacteria</taxon>
        <taxon>Burkholderiales</taxon>
        <taxon>Aquabacterium</taxon>
    </lineage>
</organism>
<dbReference type="OrthoDB" id="9813903at2"/>
<dbReference type="SMART" id="SM00267">
    <property type="entry name" value="GGDEF"/>
    <property type="match status" value="1"/>
</dbReference>
<evidence type="ECO:0000259" key="4">
    <source>
        <dbReference type="PROSITE" id="PS50887"/>
    </source>
</evidence>
<keyword evidence="3" id="KW-0812">Transmembrane</keyword>
<feature type="transmembrane region" description="Helical" evidence="3">
    <location>
        <begin position="95"/>
        <end position="115"/>
    </location>
</feature>
<dbReference type="EC" id="2.7.7.65" evidence="1"/>
<keyword evidence="3" id="KW-0472">Membrane</keyword>
<dbReference type="EMBL" id="RSED01000006">
    <property type="protein sequence ID" value="RRS04622.1"/>
    <property type="molecule type" value="Genomic_DNA"/>
</dbReference>
<evidence type="ECO:0000256" key="1">
    <source>
        <dbReference type="ARBA" id="ARBA00012528"/>
    </source>
</evidence>
<dbReference type="PANTHER" id="PTHR45138:SF9">
    <property type="entry name" value="DIGUANYLATE CYCLASE DGCM-RELATED"/>
    <property type="match status" value="1"/>
</dbReference>
<dbReference type="GO" id="GO:0005886">
    <property type="term" value="C:plasma membrane"/>
    <property type="evidence" value="ECO:0007669"/>
    <property type="project" value="TreeGrafter"/>
</dbReference>
<dbReference type="AlphaFoldDB" id="A0A3R8TCI0"/>
<feature type="transmembrane region" description="Helical" evidence="3">
    <location>
        <begin position="145"/>
        <end position="168"/>
    </location>
</feature>
<accession>A0A3R8TCI0</accession>
<reference evidence="5 6" key="1">
    <citation type="submission" date="2018-12" db="EMBL/GenBank/DDBJ databases">
        <title>The whole draft genome of Aquabacterium sp. SJQ9.</title>
        <authorList>
            <person name="Sun L."/>
            <person name="Gao X."/>
            <person name="Chen W."/>
            <person name="Huang K."/>
        </authorList>
    </citation>
    <scope>NUCLEOTIDE SEQUENCE [LARGE SCALE GENOMIC DNA]</scope>
    <source>
        <strain evidence="5 6">SJQ9</strain>
    </source>
</reference>
<dbReference type="Gene3D" id="3.30.70.270">
    <property type="match status" value="1"/>
</dbReference>
<gene>
    <name evidence="5" type="ORF">EIP75_09370</name>
</gene>
<evidence type="ECO:0000256" key="2">
    <source>
        <dbReference type="ARBA" id="ARBA00034247"/>
    </source>
</evidence>
<sequence length="383" mass="42519">MSTSHDDPSLPGGAHPTAAWSWLLGTAPLTRQAIKRLGWLLAPYGFSCSVLGIGVLMGLLPGWKVALLASCSFTGLLVFYGLMRSGWHLRRREPSLAYARVLFSVCCVALAYALLEPARGLALQYLCVILVFDMTRLTTRQVRMAAMLTPVLIVATLVAAWHLGLASLDFNTEVVNLAMAAVMVPVLLIVSGTARRVRRQMLETRAELTQALERTQALAIRDGLTGLYNRRHLQQRLSEELQRQRRNHRPFCVALLDIDHFKLINDRHGHAVGDMVLREVARLLPPLLPPTALLARWGGEEFLLLMPDTAPAPVRELLERLHQALAREDWHALVEGMTPVTFSAGLCQSVATDEIHRTLERVDQALYEAKATGRNRTVTKEPA</sequence>
<proteinExistence type="predicted"/>
<dbReference type="GO" id="GO:0052621">
    <property type="term" value="F:diguanylate cyclase activity"/>
    <property type="evidence" value="ECO:0007669"/>
    <property type="project" value="UniProtKB-EC"/>
</dbReference>
<dbReference type="PANTHER" id="PTHR45138">
    <property type="entry name" value="REGULATORY COMPONENTS OF SENSORY TRANSDUCTION SYSTEM"/>
    <property type="match status" value="1"/>
</dbReference>
<evidence type="ECO:0000313" key="6">
    <source>
        <dbReference type="Proteomes" id="UP000269265"/>
    </source>
</evidence>
<protein>
    <recommendedName>
        <fullName evidence="1">diguanylate cyclase</fullName>
        <ecNumber evidence="1">2.7.7.65</ecNumber>
    </recommendedName>
</protein>
<keyword evidence="3" id="KW-1133">Transmembrane helix</keyword>
<dbReference type="InterPro" id="IPR043128">
    <property type="entry name" value="Rev_trsase/Diguanyl_cyclase"/>
</dbReference>
<dbReference type="RefSeq" id="WP_125242996.1">
    <property type="nucleotide sequence ID" value="NZ_RSED01000006.1"/>
</dbReference>
<dbReference type="CDD" id="cd01949">
    <property type="entry name" value="GGDEF"/>
    <property type="match status" value="1"/>
</dbReference>
<evidence type="ECO:0000313" key="5">
    <source>
        <dbReference type="EMBL" id="RRS04622.1"/>
    </source>
</evidence>
<dbReference type="NCBIfam" id="TIGR00254">
    <property type="entry name" value="GGDEF"/>
    <property type="match status" value="1"/>
</dbReference>
<dbReference type="Pfam" id="PF00990">
    <property type="entry name" value="GGDEF"/>
    <property type="match status" value="1"/>
</dbReference>
<dbReference type="InterPro" id="IPR050469">
    <property type="entry name" value="Diguanylate_Cyclase"/>
</dbReference>
<feature type="transmembrane region" description="Helical" evidence="3">
    <location>
        <begin position="37"/>
        <end position="59"/>
    </location>
</feature>
<feature type="transmembrane region" description="Helical" evidence="3">
    <location>
        <begin position="65"/>
        <end position="83"/>
    </location>
</feature>
<dbReference type="GO" id="GO:1902201">
    <property type="term" value="P:negative regulation of bacterial-type flagellum-dependent cell motility"/>
    <property type="evidence" value="ECO:0007669"/>
    <property type="project" value="TreeGrafter"/>
</dbReference>
<comment type="catalytic activity">
    <reaction evidence="2">
        <text>2 GTP = 3',3'-c-di-GMP + 2 diphosphate</text>
        <dbReference type="Rhea" id="RHEA:24898"/>
        <dbReference type="ChEBI" id="CHEBI:33019"/>
        <dbReference type="ChEBI" id="CHEBI:37565"/>
        <dbReference type="ChEBI" id="CHEBI:58805"/>
        <dbReference type="EC" id="2.7.7.65"/>
    </reaction>
</comment>
<dbReference type="InterPro" id="IPR029787">
    <property type="entry name" value="Nucleotide_cyclase"/>
</dbReference>
<feature type="domain" description="GGDEF" evidence="4">
    <location>
        <begin position="249"/>
        <end position="382"/>
    </location>
</feature>
<dbReference type="InterPro" id="IPR000160">
    <property type="entry name" value="GGDEF_dom"/>
</dbReference>
<dbReference type="PROSITE" id="PS50887">
    <property type="entry name" value="GGDEF"/>
    <property type="match status" value="1"/>
</dbReference>